<proteinExistence type="predicted"/>
<keyword evidence="4" id="KW-1185">Reference proteome</keyword>
<reference evidence="3" key="1">
    <citation type="submission" date="2023-05" db="EMBL/GenBank/DDBJ databases">
        <title>Nepenthes gracilis genome sequencing.</title>
        <authorList>
            <person name="Fukushima K."/>
        </authorList>
    </citation>
    <scope>NUCLEOTIDE SEQUENCE</scope>
    <source>
        <strain evidence="3">SING2019-196</strain>
    </source>
</reference>
<feature type="chain" id="PRO_5042167174" description="Bifunctional inhibitor/plant lipid transfer protein/seed storage helical domain-containing protein" evidence="1">
    <location>
        <begin position="23"/>
        <end position="108"/>
    </location>
</feature>
<dbReference type="AlphaFoldDB" id="A0AAD3T7M1"/>
<evidence type="ECO:0000313" key="4">
    <source>
        <dbReference type="Proteomes" id="UP001279734"/>
    </source>
</evidence>
<dbReference type="PANTHER" id="PTHR33122:SF60">
    <property type="entry name" value="LIPID-TRANSFER PROTEIN DIR1-RELATED"/>
    <property type="match status" value="1"/>
</dbReference>
<dbReference type="SMART" id="SM00499">
    <property type="entry name" value="AAI"/>
    <property type="match status" value="1"/>
</dbReference>
<dbReference type="GO" id="GO:0005504">
    <property type="term" value="F:fatty acid binding"/>
    <property type="evidence" value="ECO:0007669"/>
    <property type="project" value="InterPro"/>
</dbReference>
<dbReference type="CDD" id="cd04660">
    <property type="entry name" value="nsLTP_like"/>
    <property type="match status" value="1"/>
</dbReference>
<accession>A0AAD3T7M1</accession>
<dbReference type="PANTHER" id="PTHR33122">
    <property type="entry name" value="LIPID BINDING PROTEIN-RELATED"/>
    <property type="match status" value="1"/>
</dbReference>
<organism evidence="3 4">
    <name type="scientific">Nepenthes gracilis</name>
    <name type="common">Slender pitcher plant</name>
    <dbReference type="NCBI Taxonomy" id="150966"/>
    <lineage>
        <taxon>Eukaryota</taxon>
        <taxon>Viridiplantae</taxon>
        <taxon>Streptophyta</taxon>
        <taxon>Embryophyta</taxon>
        <taxon>Tracheophyta</taxon>
        <taxon>Spermatophyta</taxon>
        <taxon>Magnoliopsida</taxon>
        <taxon>eudicotyledons</taxon>
        <taxon>Gunneridae</taxon>
        <taxon>Pentapetalae</taxon>
        <taxon>Caryophyllales</taxon>
        <taxon>Nepenthaceae</taxon>
        <taxon>Nepenthes</taxon>
    </lineage>
</organism>
<dbReference type="SUPFAM" id="SSF47699">
    <property type="entry name" value="Bifunctional inhibitor/lipid-transfer protein/seed storage 2S albumin"/>
    <property type="match status" value="1"/>
</dbReference>
<name>A0AAD3T7M1_NEPGR</name>
<keyword evidence="1" id="KW-0732">Signal</keyword>
<evidence type="ECO:0000313" key="3">
    <source>
        <dbReference type="EMBL" id="GMH24445.1"/>
    </source>
</evidence>
<feature type="signal peptide" evidence="1">
    <location>
        <begin position="1"/>
        <end position="22"/>
    </location>
</feature>
<dbReference type="InterPro" id="IPR044741">
    <property type="entry name" value="NsLTP-like"/>
</dbReference>
<gene>
    <name evidence="3" type="ORF">Nepgr_026288</name>
</gene>
<dbReference type="Proteomes" id="UP001279734">
    <property type="component" value="Unassembled WGS sequence"/>
</dbReference>
<evidence type="ECO:0000259" key="2">
    <source>
        <dbReference type="SMART" id="SM00499"/>
    </source>
</evidence>
<sequence>MDMGKRVAVAFLVVEVVAAVAANGEGLCGVEVSELLTCRAAVTQPKPSPPSSECCKAISQADLPCLCRYKPLLAKFGVNPSLALALPVKCGLPPPPCRNVTVPLSPVG</sequence>
<evidence type="ECO:0000256" key="1">
    <source>
        <dbReference type="SAM" id="SignalP"/>
    </source>
</evidence>
<dbReference type="InterPro" id="IPR036312">
    <property type="entry name" value="Bifun_inhib/LTP/seed_sf"/>
</dbReference>
<feature type="domain" description="Bifunctional inhibitor/plant lipid transfer protein/seed storage helical" evidence="2">
    <location>
        <begin position="28"/>
        <end position="97"/>
    </location>
</feature>
<dbReference type="GO" id="GO:0009627">
    <property type="term" value="P:systemic acquired resistance"/>
    <property type="evidence" value="ECO:0007669"/>
    <property type="project" value="InterPro"/>
</dbReference>
<dbReference type="InterPro" id="IPR016140">
    <property type="entry name" value="Bifunc_inhib/LTP/seed_store"/>
</dbReference>
<dbReference type="InterPro" id="IPR039265">
    <property type="entry name" value="DIR1-like"/>
</dbReference>
<protein>
    <recommendedName>
        <fullName evidence="2">Bifunctional inhibitor/plant lipid transfer protein/seed storage helical domain-containing protein</fullName>
    </recommendedName>
</protein>
<dbReference type="Gene3D" id="1.10.110.10">
    <property type="entry name" value="Plant lipid-transfer and hydrophobic proteins"/>
    <property type="match status" value="1"/>
</dbReference>
<dbReference type="Pfam" id="PF14368">
    <property type="entry name" value="LTP_2"/>
    <property type="match status" value="1"/>
</dbReference>
<comment type="caution">
    <text evidence="3">The sequence shown here is derived from an EMBL/GenBank/DDBJ whole genome shotgun (WGS) entry which is preliminary data.</text>
</comment>
<dbReference type="EMBL" id="BSYO01000028">
    <property type="protein sequence ID" value="GMH24445.1"/>
    <property type="molecule type" value="Genomic_DNA"/>
</dbReference>